<evidence type="ECO:0000313" key="2">
    <source>
        <dbReference type="EMBL" id="AMM45115.1"/>
    </source>
</evidence>
<protein>
    <submittedName>
        <fullName evidence="2">Putative membrane protein</fullName>
    </submittedName>
</protein>
<feature type="transmembrane region" description="Helical" evidence="1">
    <location>
        <begin position="9"/>
        <end position="25"/>
    </location>
</feature>
<sequence>MRKQIMKDAVWLVIGILVIIVGMIFKDR</sequence>
<keyword evidence="1" id="KW-1133">Transmembrane helix</keyword>
<dbReference type="Proteomes" id="UP000203261">
    <property type="component" value="Segment"/>
</dbReference>
<name>A0A127AWT2_9CAUD</name>
<dbReference type="EMBL" id="KT624200">
    <property type="protein sequence ID" value="AMM45115.1"/>
    <property type="molecule type" value="Genomic_DNA"/>
</dbReference>
<keyword evidence="1" id="KW-0472">Membrane</keyword>
<keyword evidence="1" id="KW-0812">Transmembrane</keyword>
<accession>A0A127AWT2</accession>
<evidence type="ECO:0000313" key="3">
    <source>
        <dbReference type="Proteomes" id="UP000203261"/>
    </source>
</evidence>
<organism evidence="2 3">
    <name type="scientific">Bacillus phage SP-15</name>
    <dbReference type="NCBI Taxonomy" id="1792032"/>
    <lineage>
        <taxon>Viruses</taxon>
        <taxon>Duplodnaviria</taxon>
        <taxon>Heunggongvirae</taxon>
        <taxon>Uroviricota</taxon>
        <taxon>Caudoviricetes</taxon>
        <taxon>Thornevirus</taxon>
        <taxon>Thornevirus SP15</taxon>
    </lineage>
</organism>
<gene>
    <name evidence="2" type="ORF">SP15_307</name>
</gene>
<proteinExistence type="predicted"/>
<evidence type="ECO:0000256" key="1">
    <source>
        <dbReference type="SAM" id="Phobius"/>
    </source>
</evidence>
<dbReference type="GeneID" id="29125483"/>
<keyword evidence="3" id="KW-1185">Reference proteome</keyword>
<dbReference type="RefSeq" id="YP_009302704.1">
    <property type="nucleotide sequence ID" value="NC_031245.1"/>
</dbReference>
<reference evidence="2 3" key="1">
    <citation type="submission" date="2015-08" db="EMBL/GenBank/DDBJ databases">
        <authorList>
            <person name="Babu N.S."/>
            <person name="Beckwith C.J."/>
            <person name="Beseler K.G."/>
            <person name="Brison A."/>
            <person name="Carone J.V."/>
            <person name="Caskin T.P."/>
            <person name="Diamond M."/>
            <person name="Durham M.E."/>
            <person name="Foxe J.M."/>
            <person name="Go M."/>
            <person name="Henderson B.A."/>
            <person name="Jones I.B."/>
            <person name="McGettigan J.A."/>
            <person name="Micheletti S.J."/>
            <person name="Nasrallah M.E."/>
            <person name="Ortiz D."/>
            <person name="Piller C.R."/>
            <person name="Privatt S.R."/>
            <person name="Schneider S.L."/>
            <person name="Sharp S."/>
            <person name="Smith T.C."/>
            <person name="Stanton J.D."/>
            <person name="Ullery H.E."/>
            <person name="Wilson R.J."/>
            <person name="Serrano M.G."/>
            <person name="Buck G."/>
            <person name="Lee V."/>
            <person name="Wang Y."/>
            <person name="Carvalho R."/>
            <person name="Voegtly L."/>
            <person name="Shi R."/>
            <person name="Duckworth R."/>
            <person name="Johnson A."/>
            <person name="Loviza R."/>
            <person name="Walstead R."/>
            <person name="Shah Z."/>
            <person name="Kiflezghi M."/>
            <person name="Wade K."/>
            <person name="Ball S.L."/>
            <person name="Bradley K.W."/>
            <person name="Asai D.J."/>
            <person name="Bowman C.A."/>
            <person name="Russell D.A."/>
            <person name="Pope W.H."/>
            <person name="Jacobs-Sera D."/>
            <person name="Hendrix R.W."/>
            <person name="Hatfull G.F."/>
        </authorList>
    </citation>
    <scope>NUCLEOTIDE SEQUENCE [LARGE SCALE GENOMIC DNA]</scope>
</reference>
<dbReference type="KEGG" id="vg:29125483"/>